<evidence type="ECO:0000256" key="2">
    <source>
        <dbReference type="PROSITE-ProRule" id="PRU00335"/>
    </source>
</evidence>
<reference evidence="4 5" key="1">
    <citation type="submission" date="2019-05" db="EMBL/GenBank/DDBJ databases">
        <title>The metagenome of a microbial culture collection derived from dairy environment covers the genomic content of the human microbiome.</title>
        <authorList>
            <person name="Roder T."/>
            <person name="Wuthrich D."/>
            <person name="Sattari Z."/>
            <person name="Von Ah U."/>
            <person name="Bar C."/>
            <person name="Ronchi F."/>
            <person name="Macpherson A.J."/>
            <person name="Ganal-Vonarburg S.C."/>
            <person name="Bruggmann R."/>
            <person name="Vergeres G."/>
        </authorList>
    </citation>
    <scope>NUCLEOTIDE SEQUENCE [LARGE SCALE GENOMIC DNA]</scope>
    <source>
        <strain evidence="4 5">FAM 24227</strain>
    </source>
</reference>
<dbReference type="OrthoDB" id="9810250at2"/>
<dbReference type="SUPFAM" id="SSF46689">
    <property type="entry name" value="Homeodomain-like"/>
    <property type="match status" value="1"/>
</dbReference>
<gene>
    <name evidence="4" type="ORF">FEZ33_07100</name>
</gene>
<dbReference type="InterPro" id="IPR001647">
    <property type="entry name" value="HTH_TetR"/>
</dbReference>
<protein>
    <submittedName>
        <fullName evidence="4">TetR family transcriptional regulator</fullName>
    </submittedName>
</protein>
<dbReference type="GO" id="GO:0003677">
    <property type="term" value="F:DNA binding"/>
    <property type="evidence" value="ECO:0007669"/>
    <property type="project" value="UniProtKB-UniRule"/>
</dbReference>
<sequence length="184" mass="21759">METKIDPRVARTRKAIIESFIQLSERKPFENISVKDITEEALINRATFYNHFLDKYDLMEKALFEDVQLKLNREEYSEVQLNEDYIVSLFEKLCSFHMRLATQCQRSYIVTINQLVVDQLKVIHSQQLKKHFESLDEEEIHKIATLFASGLFSLSQEWFDDQDAEEPATYVKDAIPFLKVFIKQ</sequence>
<dbReference type="PANTHER" id="PTHR43479:SF7">
    <property type="entry name" value="TETR-FAMILY TRANSCRIPTIONAL REGULATOR"/>
    <property type="match status" value="1"/>
</dbReference>
<dbReference type="Gene3D" id="1.10.357.10">
    <property type="entry name" value="Tetracycline Repressor, domain 2"/>
    <property type="match status" value="1"/>
</dbReference>
<dbReference type="InterPro" id="IPR009057">
    <property type="entry name" value="Homeodomain-like_sf"/>
</dbReference>
<comment type="caution">
    <text evidence="4">The sequence shown here is derived from an EMBL/GenBank/DDBJ whole genome shotgun (WGS) entry which is preliminary data.</text>
</comment>
<dbReference type="InterPro" id="IPR050624">
    <property type="entry name" value="HTH-type_Tx_Regulator"/>
</dbReference>
<evidence type="ECO:0000313" key="4">
    <source>
        <dbReference type="EMBL" id="TLQ40931.1"/>
    </source>
</evidence>
<dbReference type="AlphaFoldDB" id="A0A5R9DYV4"/>
<proteinExistence type="predicted"/>
<dbReference type="EMBL" id="VBSP01000022">
    <property type="protein sequence ID" value="TLQ40931.1"/>
    <property type="molecule type" value="Genomic_DNA"/>
</dbReference>
<accession>A0A5R9DYV4</accession>
<evidence type="ECO:0000313" key="5">
    <source>
        <dbReference type="Proteomes" id="UP000306420"/>
    </source>
</evidence>
<dbReference type="RefSeq" id="WP_138404708.1">
    <property type="nucleotide sequence ID" value="NZ_VBSP01000022.1"/>
</dbReference>
<keyword evidence="1 2" id="KW-0238">DNA-binding</keyword>
<dbReference type="PANTHER" id="PTHR43479">
    <property type="entry name" value="ACREF/ENVCD OPERON REPRESSOR-RELATED"/>
    <property type="match status" value="1"/>
</dbReference>
<dbReference type="Pfam" id="PF00440">
    <property type="entry name" value="TetR_N"/>
    <property type="match status" value="1"/>
</dbReference>
<organism evidence="4 5">
    <name type="scientific">Ruoffia tabacinasalis</name>
    <dbReference type="NCBI Taxonomy" id="87458"/>
    <lineage>
        <taxon>Bacteria</taxon>
        <taxon>Bacillati</taxon>
        <taxon>Bacillota</taxon>
        <taxon>Bacilli</taxon>
        <taxon>Lactobacillales</taxon>
        <taxon>Aerococcaceae</taxon>
        <taxon>Ruoffia</taxon>
    </lineage>
</organism>
<dbReference type="Proteomes" id="UP000306420">
    <property type="component" value="Unassembled WGS sequence"/>
</dbReference>
<feature type="DNA-binding region" description="H-T-H motif" evidence="2">
    <location>
        <begin position="33"/>
        <end position="52"/>
    </location>
</feature>
<name>A0A5R9DYV4_9LACT</name>
<dbReference type="PROSITE" id="PS50977">
    <property type="entry name" value="HTH_TETR_2"/>
    <property type="match status" value="1"/>
</dbReference>
<feature type="domain" description="HTH tetR-type" evidence="3">
    <location>
        <begin position="10"/>
        <end position="70"/>
    </location>
</feature>
<evidence type="ECO:0000256" key="1">
    <source>
        <dbReference type="ARBA" id="ARBA00023125"/>
    </source>
</evidence>
<evidence type="ECO:0000259" key="3">
    <source>
        <dbReference type="PROSITE" id="PS50977"/>
    </source>
</evidence>